<evidence type="ECO:0000313" key="15">
    <source>
        <dbReference type="Proteomes" id="UP000006790"/>
    </source>
</evidence>
<dbReference type="OMA" id="LFVHDAM"/>
<dbReference type="PROSITE" id="PS50086">
    <property type="entry name" value="TBC_RABGAP"/>
    <property type="match status" value="1"/>
</dbReference>
<evidence type="ECO:0000256" key="1">
    <source>
        <dbReference type="ARBA" id="ARBA00004496"/>
    </source>
</evidence>
<keyword evidence="5" id="KW-0963">Cytoplasm</keyword>
<gene>
    <name evidence="14" type="ordered locus">Ecym_2137</name>
</gene>
<comment type="subcellular location">
    <subcellularLocation>
        <location evidence="1">Cytoplasm</location>
    </subcellularLocation>
</comment>
<sequence>MAEVVEDTAQEKLQEANGHMGGKERLDGLISSQMVEVTDESDSTQSNEVELGEEVEVDSGGRSNGLVSEEEIMYTTKPLNMGGEDVRSEFVERSEIQKGYEKKAITTEAAVAAASARKSKLPVLATSLKDGVKRNERSTGASPKKVADSVVNDNKVGDVLARIRRYEQRDGEVGRKDGVLPVEKSAVSSVGEKEHVMDEVKAISAADSVGDSPKKRTVHAGNDNKPELPTRGCRRETSARAGASLRNHNDEGDNASSAASKYSEVQRTESSDFDLIINRLHENAQEFMSQDEKAQETVQEGARQLKSSYSEFLQTINKLEHVAVTEDGRTDEDAEIFEELTKLDWQFWTQVVNNFASVAKNDSVRLEQEISNGIPEPIRGIIWQLISNSKSKEIKQLYHDLLQIPSEHEKAIQRDISRTKFIPSDKVDSLFNVLKAYSLFDPEVGYTQGMAFVTAPLLLNVPEESDAIGLLIKLMKNYGLREFFLPDMPGLQLKLYQFDRLLEENSPILYNHLIRQGIRSSMYATQWFLTLFAYKFPLGFVLRILDVVFVEGIESLLKFSLILMLKNESTLVQLKFDKLLDFLKDGLFCYYLKENVKMRKEGKEAESAMQTAESGDSTSKSSIVGSEIIGTEYDVNVFIQDAIQEVKITPIQLRRYSSEYEEIHQLECQREAQYEEMRIKNRQLQREVRKLEHDYTLLNREHIMLANELIQNRLRIETLNDENQDLKSTIELLKQHIANEMRRQSLPNPDAEIPTNLKEDLEKTMQRNLEVMNQNQDLEDKIAALEKEIELLKANTVIHTEKQNQESVKKSPTSLHAISPSIGSWTFKKPW</sequence>
<dbReference type="STRING" id="931890.G8JNH3"/>
<evidence type="ECO:0000256" key="5">
    <source>
        <dbReference type="ARBA" id="ARBA00022490"/>
    </source>
</evidence>
<feature type="region of interest" description="Disordered" evidence="12">
    <location>
        <begin position="204"/>
        <end position="266"/>
    </location>
</feature>
<protein>
    <recommendedName>
        <fullName evidence="10">GTPase-activating protein GYP5</fullName>
    </recommendedName>
</protein>
<dbReference type="Gene3D" id="1.10.472.80">
    <property type="entry name" value="Ypt/Rab-GAP domain of gyp1p, domain 3"/>
    <property type="match status" value="1"/>
</dbReference>
<feature type="domain" description="Rab-GAP TBC" evidence="13">
    <location>
        <begin position="373"/>
        <end position="552"/>
    </location>
</feature>
<reference evidence="15" key="1">
    <citation type="journal article" date="2012" name="G3 (Bethesda)">
        <title>Pichia sorbitophila, an interspecies yeast hybrid reveals early steps of genome resolution following polyploidization.</title>
        <authorList>
            <person name="Leh Louis V."/>
            <person name="Despons L."/>
            <person name="Friedrich A."/>
            <person name="Martin T."/>
            <person name="Durrens P."/>
            <person name="Casaregola S."/>
            <person name="Neuveglise C."/>
            <person name="Fairhead C."/>
            <person name="Marck C."/>
            <person name="Cruz J.A."/>
            <person name="Straub M.L."/>
            <person name="Kugler V."/>
            <person name="Sacerdot C."/>
            <person name="Uzunov Z."/>
            <person name="Thierry A."/>
            <person name="Weiss S."/>
            <person name="Bleykasten C."/>
            <person name="De Montigny J."/>
            <person name="Jacques N."/>
            <person name="Jung P."/>
            <person name="Lemaire M."/>
            <person name="Mallet S."/>
            <person name="Morel G."/>
            <person name="Richard G.F."/>
            <person name="Sarkar A."/>
            <person name="Savel G."/>
            <person name="Schacherer J."/>
            <person name="Seret M.L."/>
            <person name="Talla E."/>
            <person name="Samson G."/>
            <person name="Jubin C."/>
            <person name="Poulain J."/>
            <person name="Vacherie B."/>
            <person name="Barbe V."/>
            <person name="Pelletier E."/>
            <person name="Sherman D.J."/>
            <person name="Westhof E."/>
            <person name="Weissenbach J."/>
            <person name="Baret P.V."/>
            <person name="Wincker P."/>
            <person name="Gaillardin C."/>
            <person name="Dujon B."/>
            <person name="Souciet J.L."/>
        </authorList>
    </citation>
    <scope>NUCLEOTIDE SEQUENCE [LARGE SCALE GENOMIC DNA]</scope>
    <source>
        <strain evidence="15">CBS 270.75 / DBVPG 7215 / KCTC 17166 / NRRL Y-17582</strain>
    </source>
</reference>
<dbReference type="InParanoid" id="G8JNH3"/>
<keyword evidence="4" id="KW-0268">Exocytosis</keyword>
<dbReference type="EMBL" id="CP002498">
    <property type="protein sequence ID" value="AET37889.1"/>
    <property type="molecule type" value="Genomic_DNA"/>
</dbReference>
<evidence type="ECO:0000256" key="6">
    <source>
        <dbReference type="ARBA" id="ARBA00022892"/>
    </source>
</evidence>
<comment type="similarity">
    <text evidence="9">Belongs to the GYP5 family.</text>
</comment>
<dbReference type="InterPro" id="IPR000195">
    <property type="entry name" value="Rab-GAP-TBC_dom"/>
</dbReference>
<feature type="compositionally biased region" description="Basic and acidic residues" evidence="12">
    <location>
        <begin position="222"/>
        <end position="238"/>
    </location>
</feature>
<dbReference type="GO" id="GO:0006888">
    <property type="term" value="P:endoplasmic reticulum to Golgi vesicle-mediated transport"/>
    <property type="evidence" value="ECO:0007669"/>
    <property type="project" value="EnsemblFungi"/>
</dbReference>
<dbReference type="AlphaFoldDB" id="G8JNH3"/>
<evidence type="ECO:0000256" key="4">
    <source>
        <dbReference type="ARBA" id="ARBA00022483"/>
    </source>
</evidence>
<dbReference type="GeneID" id="11470517"/>
<dbReference type="Gene3D" id="1.10.8.270">
    <property type="entry name" value="putative rabgap domain of human tbc1 domain family member 14 like domains"/>
    <property type="match status" value="1"/>
</dbReference>
<evidence type="ECO:0000256" key="12">
    <source>
        <dbReference type="SAM" id="MobiDB-lite"/>
    </source>
</evidence>
<evidence type="ECO:0000256" key="11">
    <source>
        <dbReference type="SAM" id="Coils"/>
    </source>
</evidence>
<feature type="coiled-coil region" evidence="11">
    <location>
        <begin position="674"/>
        <end position="802"/>
    </location>
</feature>
<dbReference type="InterPro" id="IPR035969">
    <property type="entry name" value="Rab-GAP_TBC_sf"/>
</dbReference>
<accession>G8JNH3</accession>
<dbReference type="KEGG" id="erc:Ecym_2137"/>
<dbReference type="GO" id="GO:0005935">
    <property type="term" value="C:cellular bud neck"/>
    <property type="evidence" value="ECO:0007669"/>
    <property type="project" value="EnsemblFungi"/>
</dbReference>
<dbReference type="GO" id="GO:0005798">
    <property type="term" value="C:Golgi-associated vesicle"/>
    <property type="evidence" value="ECO:0007669"/>
    <property type="project" value="EnsemblFungi"/>
</dbReference>
<evidence type="ECO:0000256" key="3">
    <source>
        <dbReference type="ARBA" id="ARBA00022468"/>
    </source>
</evidence>
<dbReference type="eggNOG" id="KOG1102">
    <property type="taxonomic scope" value="Eukaryota"/>
</dbReference>
<dbReference type="GO" id="GO:0043332">
    <property type="term" value="C:mating projection tip"/>
    <property type="evidence" value="ECO:0007669"/>
    <property type="project" value="EnsemblFungi"/>
</dbReference>
<dbReference type="SMART" id="SM00164">
    <property type="entry name" value="TBC"/>
    <property type="match status" value="1"/>
</dbReference>
<evidence type="ECO:0000256" key="10">
    <source>
        <dbReference type="ARBA" id="ARBA00072088"/>
    </source>
</evidence>
<dbReference type="GO" id="GO:0005886">
    <property type="term" value="C:plasma membrane"/>
    <property type="evidence" value="ECO:0007669"/>
    <property type="project" value="EnsemblFungi"/>
</dbReference>
<dbReference type="SUPFAM" id="SSF47923">
    <property type="entry name" value="Ypt/Rab-GAP domain of gyp1p"/>
    <property type="match status" value="2"/>
</dbReference>
<dbReference type="PANTHER" id="PTHR47219">
    <property type="entry name" value="RAB GTPASE-ACTIVATING PROTEIN 1-LIKE"/>
    <property type="match status" value="1"/>
</dbReference>
<dbReference type="Gene3D" id="1.10.10.750">
    <property type="entry name" value="Ypt/Rab-GAP domain of gyp1p, domain 1"/>
    <property type="match status" value="1"/>
</dbReference>
<evidence type="ECO:0000259" key="13">
    <source>
        <dbReference type="PROSITE" id="PS50086"/>
    </source>
</evidence>
<organism evidence="14 15">
    <name type="scientific">Eremothecium cymbalariae (strain CBS 270.75 / DBVPG 7215 / KCTC 17166 / NRRL Y-17582)</name>
    <name type="common">Yeast</name>
    <dbReference type="NCBI Taxonomy" id="931890"/>
    <lineage>
        <taxon>Eukaryota</taxon>
        <taxon>Fungi</taxon>
        <taxon>Dikarya</taxon>
        <taxon>Ascomycota</taxon>
        <taxon>Saccharomycotina</taxon>
        <taxon>Saccharomycetes</taxon>
        <taxon>Saccharomycetales</taxon>
        <taxon>Saccharomycetaceae</taxon>
        <taxon>Eremothecium</taxon>
    </lineage>
</organism>
<dbReference type="GO" id="GO:0006887">
    <property type="term" value="P:exocytosis"/>
    <property type="evidence" value="ECO:0007669"/>
    <property type="project" value="UniProtKB-KW"/>
</dbReference>
<dbReference type="HOGENOM" id="CLU_005350_11_3_1"/>
<evidence type="ECO:0000256" key="9">
    <source>
        <dbReference type="ARBA" id="ARBA00061661"/>
    </source>
</evidence>
<feature type="compositionally biased region" description="Polar residues" evidence="12">
    <location>
        <begin position="254"/>
        <end position="263"/>
    </location>
</feature>
<evidence type="ECO:0000313" key="14">
    <source>
        <dbReference type="EMBL" id="AET37889.1"/>
    </source>
</evidence>
<keyword evidence="6" id="KW-0931">ER-Golgi transport</keyword>
<dbReference type="FunCoup" id="G8JNH3">
    <property type="interactions" value="175"/>
</dbReference>
<dbReference type="Proteomes" id="UP000006790">
    <property type="component" value="Chromosome 2"/>
</dbReference>
<dbReference type="GO" id="GO:0005096">
    <property type="term" value="F:GTPase activator activity"/>
    <property type="evidence" value="ECO:0007669"/>
    <property type="project" value="UniProtKB-KW"/>
</dbReference>
<dbReference type="GO" id="GO:0031267">
    <property type="term" value="F:small GTPase binding"/>
    <property type="evidence" value="ECO:0007669"/>
    <property type="project" value="TreeGrafter"/>
</dbReference>
<evidence type="ECO:0000256" key="8">
    <source>
        <dbReference type="ARBA" id="ARBA00023054"/>
    </source>
</evidence>
<dbReference type="FunFam" id="1.10.472.80:FF:000044">
    <property type="entry name" value="GTPase-activating protein GYP5"/>
    <property type="match status" value="1"/>
</dbReference>
<dbReference type="GO" id="GO:0015031">
    <property type="term" value="P:protein transport"/>
    <property type="evidence" value="ECO:0007669"/>
    <property type="project" value="UniProtKB-KW"/>
</dbReference>
<keyword evidence="8 11" id="KW-0175">Coiled coil</keyword>
<keyword evidence="2" id="KW-0813">Transport</keyword>
<evidence type="ECO:0000256" key="2">
    <source>
        <dbReference type="ARBA" id="ARBA00022448"/>
    </source>
</evidence>
<name>G8JNH3_ERECY</name>
<dbReference type="GO" id="GO:0005934">
    <property type="term" value="C:cellular bud tip"/>
    <property type="evidence" value="ECO:0007669"/>
    <property type="project" value="EnsemblFungi"/>
</dbReference>
<keyword evidence="15" id="KW-1185">Reference proteome</keyword>
<dbReference type="OrthoDB" id="295078at2759"/>
<keyword evidence="3" id="KW-0343">GTPase activation</keyword>
<proteinExistence type="inferred from homology"/>
<dbReference type="GO" id="GO:0005829">
    <property type="term" value="C:cytosol"/>
    <property type="evidence" value="ECO:0007669"/>
    <property type="project" value="EnsemblFungi"/>
</dbReference>
<dbReference type="Pfam" id="PF23436">
    <property type="entry name" value="RabGap-TBC_2"/>
    <property type="match status" value="1"/>
</dbReference>
<keyword evidence="7" id="KW-0653">Protein transport</keyword>
<dbReference type="InterPro" id="IPR050302">
    <property type="entry name" value="Rab_GAP_TBC_domain"/>
</dbReference>
<dbReference type="PANTHER" id="PTHR47219:SF9">
    <property type="entry name" value="GTPASE ACTIVATING PROTEIN AND CENTROSOME-ASSOCIATED, ISOFORM B"/>
    <property type="match status" value="1"/>
</dbReference>
<dbReference type="GO" id="GO:0000131">
    <property type="term" value="C:incipient cellular bud site"/>
    <property type="evidence" value="ECO:0007669"/>
    <property type="project" value="EnsemblFungi"/>
</dbReference>
<dbReference type="FunFam" id="1.10.10.750:FF:000003">
    <property type="entry name" value="GTPase activating protein (Evi5)"/>
    <property type="match status" value="1"/>
</dbReference>
<dbReference type="RefSeq" id="XP_003644706.1">
    <property type="nucleotide sequence ID" value="XM_003644658.1"/>
</dbReference>
<evidence type="ECO:0000256" key="7">
    <source>
        <dbReference type="ARBA" id="ARBA00022927"/>
    </source>
</evidence>
<feature type="region of interest" description="Disordered" evidence="12">
    <location>
        <begin position="1"/>
        <end position="68"/>
    </location>
</feature>